<dbReference type="EMBL" id="BTGU01013610">
    <property type="protein sequence ID" value="GMN74815.1"/>
    <property type="molecule type" value="Genomic_DNA"/>
</dbReference>
<comment type="caution">
    <text evidence="1">The sequence shown here is derived from an EMBL/GenBank/DDBJ whole genome shotgun (WGS) entry which is preliminary data.</text>
</comment>
<gene>
    <name evidence="1" type="ORF">TIFTF001_053926</name>
</gene>
<keyword evidence="2" id="KW-1185">Reference proteome</keyword>
<protein>
    <submittedName>
        <fullName evidence="1">Uncharacterized protein</fullName>
    </submittedName>
</protein>
<accession>A0AA88EJF2</accession>
<evidence type="ECO:0000313" key="1">
    <source>
        <dbReference type="EMBL" id="GMN74815.1"/>
    </source>
</evidence>
<proteinExistence type="predicted"/>
<name>A0AA88EJF2_FICCA</name>
<evidence type="ECO:0000313" key="2">
    <source>
        <dbReference type="Proteomes" id="UP001187192"/>
    </source>
</evidence>
<organism evidence="1 2">
    <name type="scientific">Ficus carica</name>
    <name type="common">Common fig</name>
    <dbReference type="NCBI Taxonomy" id="3494"/>
    <lineage>
        <taxon>Eukaryota</taxon>
        <taxon>Viridiplantae</taxon>
        <taxon>Streptophyta</taxon>
        <taxon>Embryophyta</taxon>
        <taxon>Tracheophyta</taxon>
        <taxon>Spermatophyta</taxon>
        <taxon>Magnoliopsida</taxon>
        <taxon>eudicotyledons</taxon>
        <taxon>Gunneridae</taxon>
        <taxon>Pentapetalae</taxon>
        <taxon>rosids</taxon>
        <taxon>fabids</taxon>
        <taxon>Rosales</taxon>
        <taxon>Moraceae</taxon>
        <taxon>Ficeae</taxon>
        <taxon>Ficus</taxon>
    </lineage>
</organism>
<reference evidence="1" key="1">
    <citation type="submission" date="2023-07" db="EMBL/GenBank/DDBJ databases">
        <title>draft genome sequence of fig (Ficus carica).</title>
        <authorList>
            <person name="Takahashi T."/>
            <person name="Nishimura K."/>
        </authorList>
    </citation>
    <scope>NUCLEOTIDE SEQUENCE</scope>
</reference>
<sequence>MNHLSPLFIGAQTVERESLGAGSTSRFNSKFEFPGARSPSRQPRSTACIPKSRFAFPPATLFKFQIFRCRFAFPPTARCHVAYPARGELRDTWRTLRHVANYTTTLPRTSEYPCSRPLSHLSDVNSPSPTAGWGMHPWTRPAQRCWGGLC</sequence>
<dbReference type="AlphaFoldDB" id="A0AA88EJF2"/>
<dbReference type="Proteomes" id="UP001187192">
    <property type="component" value="Unassembled WGS sequence"/>
</dbReference>